<dbReference type="EMBL" id="PGGS01000484">
    <property type="protein sequence ID" value="PNH03605.1"/>
    <property type="molecule type" value="Genomic_DNA"/>
</dbReference>
<gene>
    <name evidence="6" type="ORF">TSOC_010323</name>
</gene>
<dbReference type="PANTHER" id="PTHR43654:SF3">
    <property type="entry name" value="GLUTAMATE 5-KINASE"/>
    <property type="match status" value="1"/>
</dbReference>
<dbReference type="InterPro" id="IPR036393">
    <property type="entry name" value="AceGlu_kinase-like_sf"/>
</dbReference>
<keyword evidence="4" id="KW-0067">ATP-binding</keyword>
<organism evidence="6 7">
    <name type="scientific">Tetrabaena socialis</name>
    <dbReference type="NCBI Taxonomy" id="47790"/>
    <lineage>
        <taxon>Eukaryota</taxon>
        <taxon>Viridiplantae</taxon>
        <taxon>Chlorophyta</taxon>
        <taxon>core chlorophytes</taxon>
        <taxon>Chlorophyceae</taxon>
        <taxon>CS clade</taxon>
        <taxon>Chlamydomonadales</taxon>
        <taxon>Tetrabaenaceae</taxon>
        <taxon>Tetrabaena</taxon>
    </lineage>
</organism>
<dbReference type="GO" id="GO:0004349">
    <property type="term" value="F:glutamate 5-kinase activity"/>
    <property type="evidence" value="ECO:0007669"/>
    <property type="project" value="TreeGrafter"/>
</dbReference>
<feature type="non-terminal residue" evidence="6">
    <location>
        <position position="119"/>
    </location>
</feature>
<dbReference type="PANTHER" id="PTHR43654">
    <property type="entry name" value="GLUTAMATE 5-KINASE"/>
    <property type="match status" value="1"/>
</dbReference>
<dbReference type="GO" id="GO:0005524">
    <property type="term" value="F:ATP binding"/>
    <property type="evidence" value="ECO:0007669"/>
    <property type="project" value="UniProtKB-KW"/>
</dbReference>
<dbReference type="InterPro" id="IPR001048">
    <property type="entry name" value="Asp/Glu/Uridylate_kinase"/>
</dbReference>
<evidence type="ECO:0000313" key="6">
    <source>
        <dbReference type="EMBL" id="PNH03605.1"/>
    </source>
</evidence>
<keyword evidence="2" id="KW-0547">Nucleotide-binding</keyword>
<dbReference type="Pfam" id="PF00696">
    <property type="entry name" value="AA_kinase"/>
    <property type="match status" value="1"/>
</dbReference>
<dbReference type="AlphaFoldDB" id="A0A2J7ZTK6"/>
<evidence type="ECO:0000313" key="7">
    <source>
        <dbReference type="Proteomes" id="UP000236333"/>
    </source>
</evidence>
<evidence type="ECO:0000259" key="5">
    <source>
        <dbReference type="Pfam" id="PF00696"/>
    </source>
</evidence>
<dbReference type="OrthoDB" id="409889at2759"/>
<evidence type="ECO:0000256" key="1">
    <source>
        <dbReference type="ARBA" id="ARBA00022679"/>
    </source>
</evidence>
<accession>A0A2J7ZTK6</accession>
<dbReference type="Gene3D" id="3.40.1160.10">
    <property type="entry name" value="Acetylglutamate kinase-like"/>
    <property type="match status" value="1"/>
</dbReference>
<dbReference type="Proteomes" id="UP000236333">
    <property type="component" value="Unassembled WGS sequence"/>
</dbReference>
<keyword evidence="1" id="KW-0808">Transferase</keyword>
<dbReference type="PRINTS" id="PR00474">
    <property type="entry name" value="GLU5KINASE"/>
</dbReference>
<sequence length="119" mass="12689">MEGSAGQKAPELKKKGLVKEALHSPGDIFVIKVGTSSLVRPEQQTLNLTNLARISETVKLLKSEGHHVIIVTSGAVGVGCQRLGLTTRPSLLAKKQALAAVGQVHLMKFYEDFFAALGL</sequence>
<proteinExistence type="predicted"/>
<reference evidence="6 7" key="1">
    <citation type="journal article" date="2017" name="Mol. Biol. Evol.">
        <title>The 4-celled Tetrabaena socialis nuclear genome reveals the essential components for genetic control of cell number at the origin of multicellularity in the volvocine lineage.</title>
        <authorList>
            <person name="Featherston J."/>
            <person name="Arakaki Y."/>
            <person name="Hanschen E.R."/>
            <person name="Ferris P.J."/>
            <person name="Michod R.E."/>
            <person name="Olson B.J.S.C."/>
            <person name="Nozaki H."/>
            <person name="Durand P.M."/>
        </authorList>
    </citation>
    <scope>NUCLEOTIDE SEQUENCE [LARGE SCALE GENOMIC DNA]</scope>
    <source>
        <strain evidence="6 7">NIES-571</strain>
    </source>
</reference>
<keyword evidence="7" id="KW-1185">Reference proteome</keyword>
<dbReference type="GO" id="GO:0005829">
    <property type="term" value="C:cytosol"/>
    <property type="evidence" value="ECO:0007669"/>
    <property type="project" value="TreeGrafter"/>
</dbReference>
<dbReference type="SUPFAM" id="SSF53633">
    <property type="entry name" value="Carbamate kinase-like"/>
    <property type="match status" value="1"/>
</dbReference>
<name>A0A2J7ZTK6_9CHLO</name>
<evidence type="ECO:0000256" key="3">
    <source>
        <dbReference type="ARBA" id="ARBA00022777"/>
    </source>
</evidence>
<dbReference type="InterPro" id="IPR001057">
    <property type="entry name" value="Glu/AcGlu_kinase"/>
</dbReference>
<dbReference type="GO" id="GO:0009084">
    <property type="term" value="P:glutamine family amino acid biosynthetic process"/>
    <property type="evidence" value="ECO:0007669"/>
    <property type="project" value="UniProtKB-ARBA"/>
</dbReference>
<keyword evidence="3 6" id="KW-0418">Kinase</keyword>
<protein>
    <submittedName>
        <fullName evidence="6">Glutamate 5-kinase</fullName>
    </submittedName>
</protein>
<evidence type="ECO:0000256" key="2">
    <source>
        <dbReference type="ARBA" id="ARBA00022741"/>
    </source>
</evidence>
<evidence type="ECO:0000256" key="4">
    <source>
        <dbReference type="ARBA" id="ARBA00022840"/>
    </source>
</evidence>
<comment type="caution">
    <text evidence="6">The sequence shown here is derived from an EMBL/GenBank/DDBJ whole genome shotgun (WGS) entry which is preliminary data.</text>
</comment>
<feature type="domain" description="Aspartate/glutamate/uridylate kinase" evidence="5">
    <location>
        <begin position="28"/>
        <end position="119"/>
    </location>
</feature>